<dbReference type="Proteomes" id="UP000276133">
    <property type="component" value="Unassembled WGS sequence"/>
</dbReference>
<keyword evidence="2" id="KW-1185">Reference proteome</keyword>
<evidence type="ECO:0000313" key="2">
    <source>
        <dbReference type="Proteomes" id="UP000276133"/>
    </source>
</evidence>
<protein>
    <submittedName>
        <fullName evidence="1">Uncharacterized protein</fullName>
    </submittedName>
</protein>
<gene>
    <name evidence="1" type="ORF">BpHYR1_033898</name>
</gene>
<proteinExistence type="predicted"/>
<evidence type="ECO:0000313" key="1">
    <source>
        <dbReference type="EMBL" id="RNA31303.1"/>
    </source>
</evidence>
<organism evidence="1 2">
    <name type="scientific">Brachionus plicatilis</name>
    <name type="common">Marine rotifer</name>
    <name type="synonym">Brachionus muelleri</name>
    <dbReference type="NCBI Taxonomy" id="10195"/>
    <lineage>
        <taxon>Eukaryota</taxon>
        <taxon>Metazoa</taxon>
        <taxon>Spiralia</taxon>
        <taxon>Gnathifera</taxon>
        <taxon>Rotifera</taxon>
        <taxon>Eurotatoria</taxon>
        <taxon>Monogononta</taxon>
        <taxon>Pseudotrocha</taxon>
        <taxon>Ploima</taxon>
        <taxon>Brachionidae</taxon>
        <taxon>Brachionus</taxon>
    </lineage>
</organism>
<sequence>MVTFLFLIELYRSNLISSEAPKNQLLLFLFFINDLMTNKLILLQNKNHLVNKWLFLLNRLNNIWIIKNIMN</sequence>
<name>A0A3M7S651_BRAPC</name>
<dbReference type="AlphaFoldDB" id="A0A3M7S651"/>
<dbReference type="EMBL" id="REGN01001958">
    <property type="protein sequence ID" value="RNA31303.1"/>
    <property type="molecule type" value="Genomic_DNA"/>
</dbReference>
<reference evidence="1 2" key="1">
    <citation type="journal article" date="2018" name="Sci. Rep.">
        <title>Genomic signatures of local adaptation to the degree of environmental predictability in rotifers.</title>
        <authorList>
            <person name="Franch-Gras L."/>
            <person name="Hahn C."/>
            <person name="Garcia-Roger E.M."/>
            <person name="Carmona M.J."/>
            <person name="Serra M."/>
            <person name="Gomez A."/>
        </authorList>
    </citation>
    <scope>NUCLEOTIDE SEQUENCE [LARGE SCALE GENOMIC DNA]</scope>
    <source>
        <strain evidence="1">HYR1</strain>
    </source>
</reference>
<comment type="caution">
    <text evidence="1">The sequence shown here is derived from an EMBL/GenBank/DDBJ whole genome shotgun (WGS) entry which is preliminary data.</text>
</comment>
<accession>A0A3M7S651</accession>